<dbReference type="NCBIfam" id="TIGR00786">
    <property type="entry name" value="dctM"/>
    <property type="match status" value="1"/>
</dbReference>
<keyword evidence="5 7" id="KW-1133">Transmembrane helix</keyword>
<keyword evidence="7" id="KW-0813">Transport</keyword>
<keyword evidence="3 7" id="KW-0997">Cell inner membrane</keyword>
<dbReference type="GO" id="GO:0022857">
    <property type="term" value="F:transmembrane transporter activity"/>
    <property type="evidence" value="ECO:0007669"/>
    <property type="project" value="UniProtKB-UniRule"/>
</dbReference>
<protein>
    <recommendedName>
        <fullName evidence="7">TRAP transporter large permease protein</fullName>
    </recommendedName>
</protein>
<feature type="transmembrane region" description="Helical" evidence="7">
    <location>
        <begin position="89"/>
        <end position="121"/>
    </location>
</feature>
<comment type="subcellular location">
    <subcellularLocation>
        <location evidence="1 7">Cell inner membrane</location>
        <topology evidence="1 7">Multi-pass membrane protein</topology>
    </subcellularLocation>
</comment>
<feature type="transmembrane region" description="Helical" evidence="7">
    <location>
        <begin position="51"/>
        <end position="68"/>
    </location>
</feature>
<proteinExistence type="inferred from homology"/>
<comment type="subunit">
    <text evidence="7">The complex comprises the extracytoplasmic solute receptor protein and the two transmembrane proteins.</text>
</comment>
<dbReference type="OrthoDB" id="8627919at2"/>
<feature type="transmembrane region" description="Helical" evidence="7">
    <location>
        <begin position="245"/>
        <end position="264"/>
    </location>
</feature>
<comment type="similarity">
    <text evidence="7">Belongs to the TRAP transporter large permease family.</text>
</comment>
<feature type="transmembrane region" description="Helical" evidence="7">
    <location>
        <begin position="319"/>
        <end position="348"/>
    </location>
</feature>
<dbReference type="Pfam" id="PF06808">
    <property type="entry name" value="DctM"/>
    <property type="match status" value="1"/>
</dbReference>
<reference evidence="9 10" key="1">
    <citation type="submission" date="2019-01" db="EMBL/GenBank/DDBJ databases">
        <title>Pseudolysobacter antarctica gen. nov., sp. nov., isolated from Fildes Peninsula, Antarctica.</title>
        <authorList>
            <person name="Wei Z."/>
            <person name="Peng F."/>
        </authorList>
    </citation>
    <scope>NUCLEOTIDE SEQUENCE [LARGE SCALE GENOMIC DNA]</scope>
    <source>
        <strain evidence="9 10">AQ6-296</strain>
    </source>
</reference>
<comment type="caution">
    <text evidence="7">Lacks conserved residue(s) required for the propagation of feature annotation.</text>
</comment>
<evidence type="ECO:0000259" key="8">
    <source>
        <dbReference type="Pfam" id="PF06808"/>
    </source>
</evidence>
<dbReference type="AlphaFoldDB" id="A0A411HJJ7"/>
<evidence type="ECO:0000313" key="10">
    <source>
        <dbReference type="Proteomes" id="UP000291562"/>
    </source>
</evidence>
<comment type="function">
    <text evidence="7">Part of the tripartite ATP-independent periplasmic (TRAP) transport system.</text>
</comment>
<sequence length="427" mass="45919">MILFLCVILVLLALFGAPLFALIGALALIGFQSSGEQLSAVAIEFYRLSEMPALIAIPLFTLAGYLLAESQAPQRLVRVTNALFGWMPGGLAIVSVCACTLFTAFTGATGVTIVALGAVLYPALMQARYGQRFSLGLLTASGSLGLLLVPSMPLILYGVVAQQFHTTPPVSIDALFKAGALPCLLMIVLLSAYSVWHMRGAPKPVAQATGPGELWAALKGAAWEIPLPFVILAGIYSSRLAASEAAAATALYVLIVTVVIRREISLRQLPRVIREAMLLVGAILIILGFSLALTNYLVDADIPEKLFALIRDHITSRTTFLLLLNVFLMVFGMLLEGFPAIIILVPLILPVAMHYGVDPIHLGIIFLANLQLGIFLPPAGMNLFIASVRFRQPVTTVIRASVPFFLIMLVAVLIITYFPWLSLVLVR</sequence>
<dbReference type="PANTHER" id="PTHR33362">
    <property type="entry name" value="SIALIC ACID TRAP TRANSPORTER PERMEASE PROTEIN SIAT-RELATED"/>
    <property type="match status" value="1"/>
</dbReference>
<evidence type="ECO:0000256" key="6">
    <source>
        <dbReference type="ARBA" id="ARBA00023136"/>
    </source>
</evidence>
<organism evidence="9 10">
    <name type="scientific">Pseudolysobacter antarcticus</name>
    <dbReference type="NCBI Taxonomy" id="2511995"/>
    <lineage>
        <taxon>Bacteria</taxon>
        <taxon>Pseudomonadati</taxon>
        <taxon>Pseudomonadota</taxon>
        <taxon>Gammaproteobacteria</taxon>
        <taxon>Lysobacterales</taxon>
        <taxon>Rhodanobacteraceae</taxon>
        <taxon>Pseudolysobacter</taxon>
    </lineage>
</organism>
<gene>
    <name evidence="9" type="ORF">ELE36_09950</name>
</gene>
<dbReference type="PIRSF" id="PIRSF006066">
    <property type="entry name" value="HI0050"/>
    <property type="match status" value="1"/>
</dbReference>
<dbReference type="InterPro" id="IPR010656">
    <property type="entry name" value="DctM"/>
</dbReference>
<evidence type="ECO:0000256" key="3">
    <source>
        <dbReference type="ARBA" id="ARBA00022519"/>
    </source>
</evidence>
<evidence type="ECO:0000256" key="5">
    <source>
        <dbReference type="ARBA" id="ARBA00022989"/>
    </source>
</evidence>
<keyword evidence="4 7" id="KW-0812">Transmembrane</keyword>
<evidence type="ECO:0000256" key="4">
    <source>
        <dbReference type="ARBA" id="ARBA00022692"/>
    </source>
</evidence>
<evidence type="ECO:0000256" key="7">
    <source>
        <dbReference type="RuleBase" id="RU369079"/>
    </source>
</evidence>
<keyword evidence="2" id="KW-1003">Cell membrane</keyword>
<keyword evidence="10" id="KW-1185">Reference proteome</keyword>
<dbReference type="InterPro" id="IPR004681">
    <property type="entry name" value="TRAP_DctM"/>
</dbReference>
<evidence type="ECO:0000256" key="1">
    <source>
        <dbReference type="ARBA" id="ARBA00004429"/>
    </source>
</evidence>
<dbReference type="GO" id="GO:0005886">
    <property type="term" value="C:plasma membrane"/>
    <property type="evidence" value="ECO:0007669"/>
    <property type="project" value="UniProtKB-SubCell"/>
</dbReference>
<accession>A0A411HJJ7</accession>
<dbReference type="RefSeq" id="WP_129832918.1">
    <property type="nucleotide sequence ID" value="NZ_CP035704.1"/>
</dbReference>
<keyword evidence="6 7" id="KW-0472">Membrane</keyword>
<dbReference type="EMBL" id="CP035704">
    <property type="protein sequence ID" value="QBB70661.1"/>
    <property type="molecule type" value="Genomic_DNA"/>
</dbReference>
<feature type="transmembrane region" description="Helical" evidence="7">
    <location>
        <begin position="172"/>
        <end position="196"/>
    </location>
</feature>
<feature type="transmembrane region" description="Helical" evidence="7">
    <location>
        <begin position="276"/>
        <end position="298"/>
    </location>
</feature>
<evidence type="ECO:0000256" key="2">
    <source>
        <dbReference type="ARBA" id="ARBA00022475"/>
    </source>
</evidence>
<dbReference type="Proteomes" id="UP000291562">
    <property type="component" value="Chromosome"/>
</dbReference>
<dbReference type="KEGG" id="xbc:ELE36_09950"/>
<feature type="transmembrane region" description="Helical" evidence="7">
    <location>
        <begin position="133"/>
        <end position="160"/>
    </location>
</feature>
<feature type="domain" description="TRAP C4-dicarboxylate transport system permease DctM subunit" evidence="8">
    <location>
        <begin position="7"/>
        <end position="421"/>
    </location>
</feature>
<feature type="transmembrane region" description="Helical" evidence="7">
    <location>
        <begin position="360"/>
        <end position="385"/>
    </location>
</feature>
<name>A0A411HJJ7_9GAMM</name>
<feature type="transmembrane region" description="Helical" evidence="7">
    <location>
        <begin position="397"/>
        <end position="420"/>
    </location>
</feature>
<evidence type="ECO:0000313" key="9">
    <source>
        <dbReference type="EMBL" id="QBB70661.1"/>
    </source>
</evidence>
<dbReference type="PANTHER" id="PTHR33362:SF5">
    <property type="entry name" value="C4-DICARBOXYLATE TRAP TRANSPORTER LARGE PERMEASE PROTEIN DCTM"/>
    <property type="match status" value="1"/>
</dbReference>